<feature type="compositionally biased region" description="Polar residues" evidence="1">
    <location>
        <begin position="71"/>
        <end position="83"/>
    </location>
</feature>
<evidence type="ECO:0000313" key="3">
    <source>
        <dbReference type="EMBL" id="CAG9763025.1"/>
    </source>
</evidence>
<reference evidence="3" key="1">
    <citation type="submission" date="2022-01" db="EMBL/GenBank/DDBJ databases">
        <authorList>
            <person name="King R."/>
        </authorList>
    </citation>
    <scope>NUCLEOTIDE SEQUENCE</scope>
</reference>
<dbReference type="InterPro" id="IPR057191">
    <property type="entry name" value="DUF7869"/>
</dbReference>
<gene>
    <name evidence="3" type="ORF">CEUTPL_LOCUS3695</name>
</gene>
<name>A0A9N9MHT3_9CUCU</name>
<keyword evidence="4" id="KW-1185">Reference proteome</keyword>
<dbReference type="Proteomes" id="UP001152799">
    <property type="component" value="Chromosome 12"/>
</dbReference>
<evidence type="ECO:0000259" key="2">
    <source>
        <dbReference type="Pfam" id="PF25273"/>
    </source>
</evidence>
<protein>
    <recommendedName>
        <fullName evidence="2">DUF7869 domain-containing protein</fullName>
    </recommendedName>
</protein>
<dbReference type="Pfam" id="PF25273">
    <property type="entry name" value="DUF7869"/>
    <property type="match status" value="1"/>
</dbReference>
<organism evidence="3 4">
    <name type="scientific">Ceutorhynchus assimilis</name>
    <name type="common">cabbage seed weevil</name>
    <dbReference type="NCBI Taxonomy" id="467358"/>
    <lineage>
        <taxon>Eukaryota</taxon>
        <taxon>Metazoa</taxon>
        <taxon>Ecdysozoa</taxon>
        <taxon>Arthropoda</taxon>
        <taxon>Hexapoda</taxon>
        <taxon>Insecta</taxon>
        <taxon>Pterygota</taxon>
        <taxon>Neoptera</taxon>
        <taxon>Endopterygota</taxon>
        <taxon>Coleoptera</taxon>
        <taxon>Polyphaga</taxon>
        <taxon>Cucujiformia</taxon>
        <taxon>Curculionidae</taxon>
        <taxon>Ceutorhynchinae</taxon>
        <taxon>Ceutorhynchus</taxon>
    </lineage>
</organism>
<evidence type="ECO:0000313" key="4">
    <source>
        <dbReference type="Proteomes" id="UP001152799"/>
    </source>
</evidence>
<dbReference type="OrthoDB" id="7680351at2759"/>
<feature type="region of interest" description="Disordered" evidence="1">
    <location>
        <begin position="68"/>
        <end position="91"/>
    </location>
</feature>
<dbReference type="AlphaFoldDB" id="A0A9N9MHT3"/>
<sequence>MNKKLVGCSGSSRSWRILQLALSTNENVEIKDFNISDDDDSVKDLTYIPTETDLESDSDEELQHDERFNAPNVSLKPSLQPFQDKNDESDDNLPLSVIKEKDIIRTILTEVVEKVVGVERQLNFTKKGAVRKRKRYDIPLKDRKKMKLIKIVDKHDLKENCNENCKKLCQKNINRDRQKYINTEYWKLNKQEQKSFIFSKVEKTACKRRTTTPNVGTAEGSRRNFTLKYFLADQEGKNHAVCKKFFLATVGYDLKNDKLLRHICEDTSSLKPKIDNRGQFKRANKVNTDIIRDHIQTFNPSIHHYRREHAPLRLYLPTDINIKMMYDDFKLKHGMNISYELYRKEVAAMNISFTKLGHEECFACETFSLHSKATGHTKETAEDTCQECTTWKEPQQKYREARKEYAKDGAKEDELCFSADLQKVIMLPRCDMFKEVIFIPRIIVFNETFVPVGKKTSGPENYPYAFVWHEAISGRSKDDLVSIFYNFLLCLRDAKHITVWLDNCAAQNKNWSLFSFFVYIINSSLLNLQTLDIKYFQSGHTFMSSDSFHHQIELSLKKRKKVYDFQDFLDCVKSSNSKKVNLKEVKLDGFYTFTDYTSQQTLKKIVPRPYLSDMVFVRFNKGEKHLQYKTSFHGDFIDLKFLMAKYYKCSTLPGPAVKEKERGITSERKNNIINKLADIIPENRMAFWRNLAETNDETD</sequence>
<feature type="domain" description="DUF7869" evidence="2">
    <location>
        <begin position="495"/>
        <end position="599"/>
    </location>
</feature>
<proteinExistence type="predicted"/>
<dbReference type="PANTHER" id="PTHR10773:SF19">
    <property type="match status" value="1"/>
</dbReference>
<dbReference type="PANTHER" id="PTHR10773">
    <property type="entry name" value="DNA-DIRECTED RNA POLYMERASES I, II, AND III SUBUNIT RPABC2"/>
    <property type="match status" value="1"/>
</dbReference>
<dbReference type="EMBL" id="OU892288">
    <property type="protein sequence ID" value="CAG9763025.1"/>
    <property type="molecule type" value="Genomic_DNA"/>
</dbReference>
<evidence type="ECO:0000256" key="1">
    <source>
        <dbReference type="SAM" id="MobiDB-lite"/>
    </source>
</evidence>
<accession>A0A9N9MHT3</accession>